<dbReference type="InterPro" id="IPR001757">
    <property type="entry name" value="P_typ_ATPase"/>
</dbReference>
<dbReference type="Pfam" id="PF00122">
    <property type="entry name" value="E1-E2_ATPase"/>
    <property type="match status" value="1"/>
</dbReference>
<dbReference type="GO" id="GO:0005886">
    <property type="term" value="C:plasma membrane"/>
    <property type="evidence" value="ECO:0007669"/>
    <property type="project" value="UniProtKB-SubCell"/>
</dbReference>
<keyword evidence="3" id="KW-0813">Transport</keyword>
<dbReference type="InterPro" id="IPR018303">
    <property type="entry name" value="ATPase_P-typ_P_site"/>
</dbReference>
<name>A0A450U722_9GAMM</name>
<dbReference type="SUPFAM" id="SSF56784">
    <property type="entry name" value="HAD-like"/>
    <property type="match status" value="1"/>
</dbReference>
<dbReference type="SUPFAM" id="SSF55008">
    <property type="entry name" value="HMA, heavy metal-associated domain"/>
    <property type="match status" value="1"/>
</dbReference>
<dbReference type="GO" id="GO:0055070">
    <property type="term" value="P:copper ion homeostasis"/>
    <property type="evidence" value="ECO:0007669"/>
    <property type="project" value="TreeGrafter"/>
</dbReference>
<evidence type="ECO:0000256" key="13">
    <source>
        <dbReference type="ARBA" id="ARBA00023065"/>
    </source>
</evidence>
<evidence type="ECO:0000256" key="2">
    <source>
        <dbReference type="ARBA" id="ARBA00006024"/>
    </source>
</evidence>
<keyword evidence="13" id="KW-0406">Ion transport</keyword>
<keyword evidence="6 15" id="KW-0812">Transmembrane</keyword>
<feature type="transmembrane region" description="Helical" evidence="15">
    <location>
        <begin position="193"/>
        <end position="215"/>
    </location>
</feature>
<dbReference type="PRINTS" id="PR00943">
    <property type="entry name" value="CUATPASE"/>
</dbReference>
<evidence type="ECO:0000256" key="12">
    <source>
        <dbReference type="ARBA" id="ARBA00022989"/>
    </source>
</evidence>
<dbReference type="CDD" id="cd02094">
    <property type="entry name" value="P-type_ATPase_Cu-like"/>
    <property type="match status" value="1"/>
</dbReference>
<dbReference type="Pfam" id="PF00702">
    <property type="entry name" value="Hydrolase"/>
    <property type="match status" value="1"/>
</dbReference>
<dbReference type="Pfam" id="PF12156">
    <property type="entry name" value="ATPase-cat_bd"/>
    <property type="match status" value="1"/>
</dbReference>
<feature type="transmembrane region" description="Helical" evidence="15">
    <location>
        <begin position="441"/>
        <end position="461"/>
    </location>
</feature>
<dbReference type="Gene3D" id="3.30.70.100">
    <property type="match status" value="1"/>
</dbReference>
<dbReference type="InterPro" id="IPR036412">
    <property type="entry name" value="HAD-like_sf"/>
</dbReference>
<dbReference type="InterPro" id="IPR006121">
    <property type="entry name" value="HMA_dom"/>
</dbReference>
<accession>A0A450U722</accession>
<evidence type="ECO:0000256" key="6">
    <source>
        <dbReference type="ARBA" id="ARBA00022692"/>
    </source>
</evidence>
<protein>
    <submittedName>
        <fullName evidence="18">Cu2+-exporting ATPase</fullName>
    </submittedName>
</protein>
<dbReference type="GO" id="GO:0043682">
    <property type="term" value="F:P-type divalent copper transporter activity"/>
    <property type="evidence" value="ECO:0007669"/>
    <property type="project" value="TreeGrafter"/>
</dbReference>
<feature type="compositionally biased region" description="Basic residues" evidence="16">
    <location>
        <begin position="858"/>
        <end position="868"/>
    </location>
</feature>
<feature type="transmembrane region" description="Helical" evidence="15">
    <location>
        <begin position="798"/>
        <end position="816"/>
    </location>
</feature>
<dbReference type="SUPFAM" id="SSF81653">
    <property type="entry name" value="Calcium ATPase, transduction domain A"/>
    <property type="match status" value="1"/>
</dbReference>
<dbReference type="PANTHER" id="PTHR43520:SF5">
    <property type="entry name" value="CATION-TRANSPORTING P-TYPE ATPASE-RELATED"/>
    <property type="match status" value="1"/>
</dbReference>
<feature type="domain" description="HMA" evidence="17">
    <location>
        <begin position="109"/>
        <end position="175"/>
    </location>
</feature>
<dbReference type="SFLD" id="SFLDS00003">
    <property type="entry name" value="Haloacid_Dehalogenase"/>
    <property type="match status" value="1"/>
</dbReference>
<dbReference type="SUPFAM" id="SSF81665">
    <property type="entry name" value="Calcium ATPase, transmembrane domain M"/>
    <property type="match status" value="1"/>
</dbReference>
<keyword evidence="7 15" id="KW-0479">Metal-binding</keyword>
<dbReference type="PROSITE" id="PS01229">
    <property type="entry name" value="COF_2"/>
    <property type="match status" value="1"/>
</dbReference>
<dbReference type="CDD" id="cd00371">
    <property type="entry name" value="HMA"/>
    <property type="match status" value="1"/>
</dbReference>
<dbReference type="NCBIfam" id="TIGR01511">
    <property type="entry name" value="ATPase-IB1_Cu"/>
    <property type="match status" value="1"/>
</dbReference>
<evidence type="ECO:0000256" key="14">
    <source>
        <dbReference type="ARBA" id="ARBA00023136"/>
    </source>
</evidence>
<dbReference type="GO" id="GO:0005524">
    <property type="term" value="F:ATP binding"/>
    <property type="evidence" value="ECO:0007669"/>
    <property type="project" value="UniProtKB-UniRule"/>
</dbReference>
<dbReference type="Pfam" id="PF00403">
    <property type="entry name" value="HMA"/>
    <property type="match status" value="1"/>
</dbReference>
<evidence type="ECO:0000313" key="18">
    <source>
        <dbReference type="EMBL" id="VFJ87464.1"/>
    </source>
</evidence>
<keyword evidence="10" id="KW-0460">Magnesium</keyword>
<sequence length="876" mass="95486">MPGITPNLTDTNPTGAMTSTETTCFHCALPLPPPGDIAVATLEGKERKFCCVGCKGVCEAIYAAGLQGFYARTSSDTPLAPPPALLEDTDAFDLDDVQRAYVPHLGEEREIDLMVEGIHCAACVWLIERSLTQTKGVEYANANLTTRRLEVKWRNDQIQLSGIMRRLGDIGYATAPFDPEAAENRLQRENRNLLFRMAFAGFAMMNLLWISIALYSGADQGEFRTLFHWVGFALATPTLLYSGLPFFRAAFTGLRHRHLGMDLPIAIGSGITYLYSVYVTIAQPTTGEVYYDTVVNFLFVILVGRYLEAISKRRAVGATQRLLDLQPRAATVMRDDDWHLVSIRTLVPGEVVLVRPGERIPVDGIVVAGSSAVDESMLTGESEPVAKKKHDTVSTGTMNTHGTLEVRISHLMGDTALGRIIRLVESAENSKASIQRLSDRIVPWFVFTTLFLALATFLWWMDTGFEIALMAATAVLIITCPCAFGLATPMAIAVAAGLGARHGILIKNGGVLEMLSGINHFVFDKTGTITHGRMALTSLRTETLSWVRDDQIQDGFIPPMLTPILARLIAVERYSNHPLATAIVACAEEIAGADKHLSVADFSYHLGLGVQAVVDDTTIFIGTKRWLRHNGIVPSTVLQAHAIELEAKGTICLHCAMAGKEIALIGIEDRLRDGARDLVDSLHRHKIQMTLLSGDREAVAQAVAEQLGGMAVIAEVRPEDKSRVIARLQSQGQRVAMIGDGVNDAPALVCADVGIALGSGTDVSMDSADIILMHNKLDDVSTAATLARRTLRTIRQNIAISFLYNIVMVPLAMAAIVTPLLAAISMPISSLLVIGNAARIRRMFRGSHLRSDPWHGTARSRHGRRLHLGRKERSVR</sequence>
<feature type="transmembrane region" description="Helical" evidence="15">
    <location>
        <begin position="822"/>
        <end position="840"/>
    </location>
</feature>
<feature type="transmembrane region" description="Helical" evidence="15">
    <location>
        <begin position="227"/>
        <end position="251"/>
    </location>
</feature>
<dbReference type="FunFam" id="2.70.150.10:FF:000002">
    <property type="entry name" value="Copper-transporting ATPase 1, putative"/>
    <property type="match status" value="1"/>
</dbReference>
<keyword evidence="4 15" id="KW-1003">Cell membrane</keyword>
<dbReference type="Gene3D" id="3.40.50.1000">
    <property type="entry name" value="HAD superfamily/HAD-like"/>
    <property type="match status" value="1"/>
</dbReference>
<evidence type="ECO:0000256" key="9">
    <source>
        <dbReference type="ARBA" id="ARBA00022840"/>
    </source>
</evidence>
<reference evidence="18" key="1">
    <citation type="submission" date="2019-02" db="EMBL/GenBank/DDBJ databases">
        <authorList>
            <person name="Gruber-Vodicka R. H."/>
            <person name="Seah K. B. B."/>
        </authorList>
    </citation>
    <scope>NUCLEOTIDE SEQUENCE</scope>
    <source>
        <strain evidence="18">BECK_M6</strain>
    </source>
</reference>
<dbReference type="NCBIfam" id="TIGR01525">
    <property type="entry name" value="ATPase-IB_hvy"/>
    <property type="match status" value="1"/>
</dbReference>
<dbReference type="PANTHER" id="PTHR43520">
    <property type="entry name" value="ATP7, ISOFORM B"/>
    <property type="match status" value="1"/>
</dbReference>
<dbReference type="SFLD" id="SFLDG00002">
    <property type="entry name" value="C1.7:_P-type_atpase_like"/>
    <property type="match status" value="1"/>
</dbReference>
<dbReference type="AlphaFoldDB" id="A0A450U722"/>
<evidence type="ECO:0000256" key="8">
    <source>
        <dbReference type="ARBA" id="ARBA00022741"/>
    </source>
</evidence>
<evidence type="ECO:0000256" key="10">
    <source>
        <dbReference type="ARBA" id="ARBA00022842"/>
    </source>
</evidence>
<dbReference type="GO" id="GO:0005507">
    <property type="term" value="F:copper ion binding"/>
    <property type="evidence" value="ECO:0007669"/>
    <property type="project" value="TreeGrafter"/>
</dbReference>
<dbReference type="PROSITE" id="PS00154">
    <property type="entry name" value="ATPASE_E1_E2"/>
    <property type="match status" value="1"/>
</dbReference>
<comment type="similarity">
    <text evidence="2 15">Belongs to the cation transport ATPase (P-type) (TC 3.A.3) family. Type IB subfamily.</text>
</comment>
<dbReference type="InterPro" id="IPR023298">
    <property type="entry name" value="ATPase_P-typ_TM_dom_sf"/>
</dbReference>
<dbReference type="PROSITE" id="PS50846">
    <property type="entry name" value="HMA_2"/>
    <property type="match status" value="1"/>
</dbReference>
<organism evidence="18">
    <name type="scientific">Candidatus Kentrum sp. LFY</name>
    <dbReference type="NCBI Taxonomy" id="2126342"/>
    <lineage>
        <taxon>Bacteria</taxon>
        <taxon>Pseudomonadati</taxon>
        <taxon>Pseudomonadota</taxon>
        <taxon>Gammaproteobacteria</taxon>
        <taxon>Candidatus Kentrum</taxon>
    </lineage>
</organism>
<evidence type="ECO:0000256" key="1">
    <source>
        <dbReference type="ARBA" id="ARBA00004651"/>
    </source>
</evidence>
<dbReference type="InterPro" id="IPR044492">
    <property type="entry name" value="P_typ_ATPase_HD_dom"/>
</dbReference>
<evidence type="ECO:0000256" key="16">
    <source>
        <dbReference type="SAM" id="MobiDB-lite"/>
    </source>
</evidence>
<dbReference type="GO" id="GO:0016887">
    <property type="term" value="F:ATP hydrolysis activity"/>
    <property type="evidence" value="ECO:0007669"/>
    <property type="project" value="InterPro"/>
</dbReference>
<feature type="transmembrane region" description="Helical" evidence="15">
    <location>
        <begin position="289"/>
        <end position="307"/>
    </location>
</feature>
<dbReference type="PRINTS" id="PR00119">
    <property type="entry name" value="CATATPASE"/>
</dbReference>
<feature type="transmembrane region" description="Helical" evidence="15">
    <location>
        <begin position="467"/>
        <end position="498"/>
    </location>
</feature>
<dbReference type="InterPro" id="IPR027256">
    <property type="entry name" value="P-typ_ATPase_IB"/>
</dbReference>
<comment type="subcellular location">
    <subcellularLocation>
        <location evidence="1">Cell membrane</location>
        <topology evidence="1">Multi-pass membrane protein</topology>
    </subcellularLocation>
</comment>
<dbReference type="Gene3D" id="3.40.1110.10">
    <property type="entry name" value="Calcium-transporting ATPase, cytoplasmic domain N"/>
    <property type="match status" value="1"/>
</dbReference>
<keyword evidence="11" id="KW-1278">Translocase</keyword>
<dbReference type="InterPro" id="IPR023299">
    <property type="entry name" value="ATPase_P-typ_cyto_dom_N"/>
</dbReference>
<evidence type="ECO:0000256" key="4">
    <source>
        <dbReference type="ARBA" id="ARBA00022475"/>
    </source>
</evidence>
<evidence type="ECO:0000256" key="15">
    <source>
        <dbReference type="RuleBase" id="RU362081"/>
    </source>
</evidence>
<dbReference type="InterPro" id="IPR017969">
    <property type="entry name" value="Heavy-metal-associated_CS"/>
</dbReference>
<dbReference type="NCBIfam" id="TIGR01494">
    <property type="entry name" value="ATPase_P-type"/>
    <property type="match status" value="2"/>
</dbReference>
<proteinExistence type="inferred from homology"/>
<dbReference type="Gene3D" id="2.70.150.10">
    <property type="entry name" value="Calcium-transporting ATPase, cytoplasmic transduction domain A"/>
    <property type="match status" value="1"/>
</dbReference>
<evidence type="ECO:0000256" key="5">
    <source>
        <dbReference type="ARBA" id="ARBA00022553"/>
    </source>
</evidence>
<dbReference type="InterPro" id="IPR008250">
    <property type="entry name" value="ATPase_P-typ_transduc_dom_A_sf"/>
</dbReference>
<dbReference type="InterPro" id="IPR021993">
    <property type="entry name" value="ATPase-cat-bd"/>
</dbReference>
<evidence type="ECO:0000259" key="17">
    <source>
        <dbReference type="PROSITE" id="PS50846"/>
    </source>
</evidence>
<dbReference type="InterPro" id="IPR023214">
    <property type="entry name" value="HAD_sf"/>
</dbReference>
<dbReference type="SFLD" id="SFLDF00027">
    <property type="entry name" value="p-type_atpase"/>
    <property type="match status" value="1"/>
</dbReference>
<keyword evidence="9 15" id="KW-0067">ATP-binding</keyword>
<evidence type="ECO:0000256" key="7">
    <source>
        <dbReference type="ARBA" id="ARBA00022723"/>
    </source>
</evidence>
<dbReference type="EMBL" id="CAADFH010000001">
    <property type="protein sequence ID" value="VFJ87464.1"/>
    <property type="molecule type" value="Genomic_DNA"/>
</dbReference>
<evidence type="ECO:0000256" key="11">
    <source>
        <dbReference type="ARBA" id="ARBA00022967"/>
    </source>
</evidence>
<keyword evidence="14 15" id="KW-0472">Membrane</keyword>
<keyword evidence="12 15" id="KW-1133">Transmembrane helix</keyword>
<dbReference type="InterPro" id="IPR036163">
    <property type="entry name" value="HMA_dom_sf"/>
</dbReference>
<dbReference type="PROSITE" id="PS01047">
    <property type="entry name" value="HMA_1"/>
    <property type="match status" value="1"/>
</dbReference>
<keyword evidence="8 15" id="KW-0547">Nucleotide-binding</keyword>
<keyword evidence="5" id="KW-0597">Phosphoprotein</keyword>
<feature type="region of interest" description="Disordered" evidence="16">
    <location>
        <begin position="849"/>
        <end position="876"/>
    </location>
</feature>
<feature type="transmembrane region" description="Helical" evidence="15">
    <location>
        <begin position="263"/>
        <end position="283"/>
    </location>
</feature>
<gene>
    <name evidence="18" type="ORF">BECKLFY1418A_GA0070994_1001124</name>
</gene>
<evidence type="ECO:0000256" key="3">
    <source>
        <dbReference type="ARBA" id="ARBA00022448"/>
    </source>
</evidence>
<dbReference type="InterPro" id="IPR059000">
    <property type="entry name" value="ATPase_P-type_domA"/>
</dbReference>